<evidence type="ECO:0000313" key="1">
    <source>
        <dbReference type="EMBL" id="AXK81287.1"/>
    </source>
</evidence>
<proteinExistence type="predicted"/>
<organism evidence="1 2">
    <name type="scientific">Pseudolabrys taiwanensis</name>
    <dbReference type="NCBI Taxonomy" id="331696"/>
    <lineage>
        <taxon>Bacteria</taxon>
        <taxon>Pseudomonadati</taxon>
        <taxon>Pseudomonadota</taxon>
        <taxon>Alphaproteobacteria</taxon>
        <taxon>Hyphomicrobiales</taxon>
        <taxon>Xanthobacteraceae</taxon>
        <taxon>Pseudolabrys</taxon>
    </lineage>
</organism>
<sequence>MSAVAGSGTAWLSHPLAMVARFCAAFWQEVTRDAVRPYRPERHYMRGPGPAWQAKHGRMP</sequence>
<dbReference type="OrthoDB" id="8086182at2"/>
<gene>
    <name evidence="1" type="ORF">DW352_12655</name>
</gene>
<protein>
    <submittedName>
        <fullName evidence="1">Uncharacterized protein</fullName>
    </submittedName>
</protein>
<evidence type="ECO:0000313" key="2">
    <source>
        <dbReference type="Proteomes" id="UP000254889"/>
    </source>
</evidence>
<keyword evidence="2" id="KW-1185">Reference proteome</keyword>
<dbReference type="AlphaFoldDB" id="A0A345ZWJ0"/>
<accession>A0A345ZWJ0</accession>
<dbReference type="KEGG" id="ptaw:DW352_12655"/>
<reference evidence="1 2" key="1">
    <citation type="submission" date="2018-07" db="EMBL/GenBank/DDBJ databases">
        <authorList>
            <person name="Quirk P.G."/>
            <person name="Krulwich T.A."/>
        </authorList>
    </citation>
    <scope>NUCLEOTIDE SEQUENCE [LARGE SCALE GENOMIC DNA]</scope>
    <source>
        <strain evidence="1 2">CC-BB4</strain>
    </source>
</reference>
<dbReference type="Proteomes" id="UP000254889">
    <property type="component" value="Chromosome"/>
</dbReference>
<name>A0A345ZWJ0_9HYPH</name>
<dbReference type="EMBL" id="CP031417">
    <property type="protein sequence ID" value="AXK81287.1"/>
    <property type="molecule type" value="Genomic_DNA"/>
</dbReference>